<name>A0A382YMX3_9ZZZZ</name>
<dbReference type="EMBL" id="UINC01177174">
    <property type="protein sequence ID" value="SVD84667.1"/>
    <property type="molecule type" value="Genomic_DNA"/>
</dbReference>
<dbReference type="AlphaFoldDB" id="A0A382YMX3"/>
<accession>A0A382YMX3</accession>
<organism evidence="1">
    <name type="scientific">marine metagenome</name>
    <dbReference type="NCBI Taxonomy" id="408172"/>
    <lineage>
        <taxon>unclassified sequences</taxon>
        <taxon>metagenomes</taxon>
        <taxon>ecological metagenomes</taxon>
    </lineage>
</organism>
<feature type="non-terminal residue" evidence="1">
    <location>
        <position position="1"/>
    </location>
</feature>
<evidence type="ECO:0000313" key="1">
    <source>
        <dbReference type="EMBL" id="SVD84667.1"/>
    </source>
</evidence>
<protein>
    <submittedName>
        <fullName evidence="1">Uncharacterized protein</fullName>
    </submittedName>
</protein>
<proteinExistence type="predicted"/>
<gene>
    <name evidence="1" type="ORF">METZ01_LOCUS437521</name>
</gene>
<sequence>KMVGATGFEPVTPAVSRQSLTGFKAIYYLK</sequence>
<reference evidence="1" key="1">
    <citation type="submission" date="2018-05" db="EMBL/GenBank/DDBJ databases">
        <authorList>
            <person name="Lanie J.A."/>
            <person name="Ng W.-L."/>
            <person name="Kazmierczak K.M."/>
            <person name="Andrzejewski T.M."/>
            <person name="Davidsen T.M."/>
            <person name="Wayne K.J."/>
            <person name="Tettelin H."/>
            <person name="Glass J.I."/>
            <person name="Rusch D."/>
            <person name="Podicherti R."/>
            <person name="Tsui H.-C.T."/>
            <person name="Winkler M.E."/>
        </authorList>
    </citation>
    <scope>NUCLEOTIDE SEQUENCE</scope>
</reference>